<evidence type="ECO:0000256" key="1">
    <source>
        <dbReference type="ARBA" id="ARBA00004651"/>
    </source>
</evidence>
<dbReference type="AlphaFoldDB" id="A0A849A643"/>
<feature type="transmembrane region" description="Helical" evidence="7">
    <location>
        <begin position="135"/>
        <end position="157"/>
    </location>
</feature>
<dbReference type="PANTHER" id="PTHR43005">
    <property type="entry name" value="BLR7065 PROTEIN"/>
    <property type="match status" value="1"/>
</dbReference>
<comment type="similarity">
    <text evidence="7">Belongs to the binding-protein-dependent transport system permease family.</text>
</comment>
<keyword evidence="5 7" id="KW-1133">Transmembrane helix</keyword>
<sequence length="334" mass="36041">MSTSAGDPDQADGPDPQRRAGRARRDPDVVGLGRWRAAGFVAPALVVVGVFLVFPAVWTLYLGLLDYALTGSSAAAPTFVGLDNYSEAIGDSAFTRALWLTLVFVALSAVFGQNILGFALAWFFRGANRVVRNVLTVLVLLAWILPGSVVAFLWQALLDRRAGTLNGLLGTEVPWVIEHPMAVIVIFNIWRGTAFSMLLYAAALSTVPKSQLEVAKMSGASSWQQLRDVAIPTVRRNILTNTLLITLWTFNDFSPYLLTGGGPNGASTTLPVYIYKTAIVEGNLGYGSAVSLLLLLVNLVIAVVYIRFLRTADDDSALARDTKRRKRNAAKAAA</sequence>
<feature type="transmembrane region" description="Helical" evidence="7">
    <location>
        <begin position="284"/>
        <end position="306"/>
    </location>
</feature>
<protein>
    <submittedName>
        <fullName evidence="10">Sugar ABC transporter permease</fullName>
    </submittedName>
</protein>
<evidence type="ECO:0000256" key="4">
    <source>
        <dbReference type="ARBA" id="ARBA00022692"/>
    </source>
</evidence>
<feature type="transmembrane region" description="Helical" evidence="7">
    <location>
        <begin position="40"/>
        <end position="61"/>
    </location>
</feature>
<feature type="domain" description="ABC transmembrane type-1" evidence="9">
    <location>
        <begin position="99"/>
        <end position="305"/>
    </location>
</feature>
<feature type="transmembrane region" description="Helical" evidence="7">
    <location>
        <begin position="97"/>
        <end position="123"/>
    </location>
</feature>
<evidence type="ECO:0000313" key="11">
    <source>
        <dbReference type="Proteomes" id="UP000562984"/>
    </source>
</evidence>
<evidence type="ECO:0000256" key="6">
    <source>
        <dbReference type="ARBA" id="ARBA00023136"/>
    </source>
</evidence>
<evidence type="ECO:0000256" key="7">
    <source>
        <dbReference type="RuleBase" id="RU363032"/>
    </source>
</evidence>
<keyword evidence="3" id="KW-1003">Cell membrane</keyword>
<dbReference type="PROSITE" id="PS50928">
    <property type="entry name" value="ABC_TM1"/>
    <property type="match status" value="1"/>
</dbReference>
<gene>
    <name evidence="10" type="ORF">HKD39_01895</name>
</gene>
<dbReference type="GO" id="GO:0005886">
    <property type="term" value="C:plasma membrane"/>
    <property type="evidence" value="ECO:0007669"/>
    <property type="project" value="UniProtKB-SubCell"/>
</dbReference>
<dbReference type="PANTHER" id="PTHR43005:SF1">
    <property type="entry name" value="SPERMIDINE_PUTRESCINE TRANSPORT SYSTEM PERMEASE PROTEIN"/>
    <property type="match status" value="1"/>
</dbReference>
<evidence type="ECO:0000313" key="10">
    <source>
        <dbReference type="EMBL" id="NNG34491.1"/>
    </source>
</evidence>
<dbReference type="Pfam" id="PF00528">
    <property type="entry name" value="BPD_transp_1"/>
    <property type="match status" value="1"/>
</dbReference>
<feature type="compositionally biased region" description="Low complexity" evidence="8">
    <location>
        <begin position="1"/>
        <end position="14"/>
    </location>
</feature>
<feature type="compositionally biased region" description="Basic and acidic residues" evidence="8">
    <location>
        <begin position="15"/>
        <end position="25"/>
    </location>
</feature>
<dbReference type="Gene3D" id="1.10.3720.10">
    <property type="entry name" value="MetI-like"/>
    <property type="match status" value="1"/>
</dbReference>
<evidence type="ECO:0000256" key="5">
    <source>
        <dbReference type="ARBA" id="ARBA00022989"/>
    </source>
</evidence>
<organism evidence="10 11">
    <name type="scientific">Nakamurella aerolata</name>
    <dbReference type="NCBI Taxonomy" id="1656892"/>
    <lineage>
        <taxon>Bacteria</taxon>
        <taxon>Bacillati</taxon>
        <taxon>Actinomycetota</taxon>
        <taxon>Actinomycetes</taxon>
        <taxon>Nakamurellales</taxon>
        <taxon>Nakamurellaceae</taxon>
        <taxon>Nakamurella</taxon>
    </lineage>
</organism>
<feature type="region of interest" description="Disordered" evidence="8">
    <location>
        <begin position="1"/>
        <end position="25"/>
    </location>
</feature>
<comment type="subcellular location">
    <subcellularLocation>
        <location evidence="1 7">Cell membrane</location>
        <topology evidence="1 7">Multi-pass membrane protein</topology>
    </subcellularLocation>
</comment>
<dbReference type="SUPFAM" id="SSF161098">
    <property type="entry name" value="MetI-like"/>
    <property type="match status" value="1"/>
</dbReference>
<dbReference type="EMBL" id="JABEND010000001">
    <property type="protein sequence ID" value="NNG34491.1"/>
    <property type="molecule type" value="Genomic_DNA"/>
</dbReference>
<keyword evidence="11" id="KW-1185">Reference proteome</keyword>
<evidence type="ECO:0000256" key="3">
    <source>
        <dbReference type="ARBA" id="ARBA00022475"/>
    </source>
</evidence>
<comment type="caution">
    <text evidence="10">The sequence shown here is derived from an EMBL/GenBank/DDBJ whole genome shotgun (WGS) entry which is preliminary data.</text>
</comment>
<dbReference type="InterPro" id="IPR035906">
    <property type="entry name" value="MetI-like_sf"/>
</dbReference>
<reference evidence="10 11" key="1">
    <citation type="submission" date="2020-05" db="EMBL/GenBank/DDBJ databases">
        <title>Nakamurella sp. DB0629 isolated from air conditioner.</title>
        <authorList>
            <person name="Kim D.H."/>
            <person name="Kim D.-U."/>
        </authorList>
    </citation>
    <scope>NUCLEOTIDE SEQUENCE [LARGE SCALE GENOMIC DNA]</scope>
    <source>
        <strain evidence="10 11">DB0629</strain>
    </source>
</reference>
<keyword evidence="6 7" id="KW-0472">Membrane</keyword>
<name>A0A849A643_9ACTN</name>
<keyword evidence="4 7" id="KW-0812">Transmembrane</keyword>
<proteinExistence type="inferred from homology"/>
<feature type="transmembrane region" description="Helical" evidence="7">
    <location>
        <begin position="177"/>
        <end position="202"/>
    </location>
</feature>
<accession>A0A849A643</accession>
<dbReference type="CDD" id="cd06261">
    <property type="entry name" value="TM_PBP2"/>
    <property type="match status" value="1"/>
</dbReference>
<evidence type="ECO:0000256" key="2">
    <source>
        <dbReference type="ARBA" id="ARBA00022448"/>
    </source>
</evidence>
<dbReference type="InterPro" id="IPR000515">
    <property type="entry name" value="MetI-like"/>
</dbReference>
<dbReference type="Proteomes" id="UP000562984">
    <property type="component" value="Unassembled WGS sequence"/>
</dbReference>
<keyword evidence="2 7" id="KW-0813">Transport</keyword>
<dbReference type="GO" id="GO:0055085">
    <property type="term" value="P:transmembrane transport"/>
    <property type="evidence" value="ECO:0007669"/>
    <property type="project" value="InterPro"/>
</dbReference>
<evidence type="ECO:0000256" key="8">
    <source>
        <dbReference type="SAM" id="MobiDB-lite"/>
    </source>
</evidence>
<evidence type="ECO:0000259" key="9">
    <source>
        <dbReference type="PROSITE" id="PS50928"/>
    </source>
</evidence>